<reference evidence="3" key="2">
    <citation type="submission" date="2020-04" db="EMBL/GenBank/DDBJ databases">
        <authorList>
            <consortium name="NCBI Genome Project"/>
        </authorList>
    </citation>
    <scope>NUCLEOTIDE SEQUENCE</scope>
    <source>
        <strain evidence="3">CBS 304.34</strain>
    </source>
</reference>
<dbReference type="EMBL" id="MU003722">
    <property type="protein sequence ID" value="KAF2802633.1"/>
    <property type="molecule type" value="Genomic_DNA"/>
</dbReference>
<name>A0A6A6Y295_9PEZI</name>
<proteinExistence type="predicted"/>
<dbReference type="AlphaFoldDB" id="A0A6A6Y295"/>
<gene>
    <name evidence="1 3" type="ORF">BDZ99DRAFT_468825</name>
</gene>
<organism evidence="1">
    <name type="scientific">Mytilinidion resinicola</name>
    <dbReference type="NCBI Taxonomy" id="574789"/>
    <lineage>
        <taxon>Eukaryota</taxon>
        <taxon>Fungi</taxon>
        <taxon>Dikarya</taxon>
        <taxon>Ascomycota</taxon>
        <taxon>Pezizomycotina</taxon>
        <taxon>Dothideomycetes</taxon>
        <taxon>Pleosporomycetidae</taxon>
        <taxon>Mytilinidiales</taxon>
        <taxon>Mytilinidiaceae</taxon>
        <taxon>Mytilinidion</taxon>
    </lineage>
</organism>
<dbReference type="RefSeq" id="XP_033569597.1">
    <property type="nucleotide sequence ID" value="XM_033721353.1"/>
</dbReference>
<evidence type="ECO:0000313" key="2">
    <source>
        <dbReference type="Proteomes" id="UP000504636"/>
    </source>
</evidence>
<evidence type="ECO:0000313" key="1">
    <source>
        <dbReference type="EMBL" id="KAF2802633.1"/>
    </source>
</evidence>
<dbReference type="OrthoDB" id="5413269at2759"/>
<keyword evidence="2" id="KW-1185">Reference proteome</keyword>
<reference evidence="3" key="3">
    <citation type="submission" date="2025-04" db="UniProtKB">
        <authorList>
            <consortium name="RefSeq"/>
        </authorList>
    </citation>
    <scope>IDENTIFICATION</scope>
    <source>
        <strain evidence="3">CBS 304.34</strain>
    </source>
</reference>
<protein>
    <submittedName>
        <fullName evidence="1 3">Uncharacterized protein</fullName>
    </submittedName>
</protein>
<evidence type="ECO:0000313" key="3">
    <source>
        <dbReference type="RefSeq" id="XP_033569597.1"/>
    </source>
</evidence>
<dbReference type="GeneID" id="54462246"/>
<reference evidence="1 3" key="1">
    <citation type="journal article" date="2020" name="Stud. Mycol.">
        <title>101 Dothideomycetes genomes: a test case for predicting lifestyles and emergence of pathogens.</title>
        <authorList>
            <person name="Haridas S."/>
            <person name="Albert R."/>
            <person name="Binder M."/>
            <person name="Bloem J."/>
            <person name="Labutti K."/>
            <person name="Salamov A."/>
            <person name="Andreopoulos B."/>
            <person name="Baker S."/>
            <person name="Barry K."/>
            <person name="Bills G."/>
            <person name="Bluhm B."/>
            <person name="Cannon C."/>
            <person name="Castanera R."/>
            <person name="Culley D."/>
            <person name="Daum C."/>
            <person name="Ezra D."/>
            <person name="Gonzalez J."/>
            <person name="Henrissat B."/>
            <person name="Kuo A."/>
            <person name="Liang C."/>
            <person name="Lipzen A."/>
            <person name="Lutzoni F."/>
            <person name="Magnuson J."/>
            <person name="Mondo S."/>
            <person name="Nolan M."/>
            <person name="Ohm R."/>
            <person name="Pangilinan J."/>
            <person name="Park H.-J."/>
            <person name="Ramirez L."/>
            <person name="Alfaro M."/>
            <person name="Sun H."/>
            <person name="Tritt A."/>
            <person name="Yoshinaga Y."/>
            <person name="Zwiers L.-H."/>
            <person name="Turgeon B."/>
            <person name="Goodwin S."/>
            <person name="Spatafora J."/>
            <person name="Crous P."/>
            <person name="Grigoriev I."/>
        </authorList>
    </citation>
    <scope>NUCLEOTIDE SEQUENCE</scope>
    <source>
        <strain evidence="1 3">CBS 304.34</strain>
    </source>
</reference>
<sequence>MSSYTIIIENKNTATGPPKVYNIYTEMPGISGDTGLQSMFSVAWYKSLGIPRGGRDTFRFTTNVYAFVGSSSEYSTQLAAGHAINIINSAVAKVDPRRQKGSQFLLTKDFDINDSKEDRAKAGAFDFSVESAFDEPNKYVVGVAREQVGGQLTPVAVVDLKSSADYVFEPKPKVYVSCTSVDRGEVFTPPTTAGQFAEIEYKDGRKTALVTESAGAFSIAYI</sequence>
<dbReference type="Proteomes" id="UP000504636">
    <property type="component" value="Unplaced"/>
</dbReference>
<accession>A0A6A6Y295</accession>